<dbReference type="RefSeq" id="XP_013773130.2">
    <property type="nucleotide sequence ID" value="XM_013917676.2"/>
</dbReference>
<evidence type="ECO:0000313" key="3">
    <source>
        <dbReference type="RefSeq" id="XP_013773130.2"/>
    </source>
</evidence>
<keyword evidence="2" id="KW-1185">Reference proteome</keyword>
<dbReference type="Proteomes" id="UP000694941">
    <property type="component" value="Unplaced"/>
</dbReference>
<reference evidence="3" key="1">
    <citation type="submission" date="2025-08" db="UniProtKB">
        <authorList>
            <consortium name="RefSeq"/>
        </authorList>
    </citation>
    <scope>IDENTIFICATION</scope>
    <source>
        <tissue evidence="3">Muscle</tissue>
    </source>
</reference>
<keyword evidence="1" id="KW-0175">Coiled coil</keyword>
<protein>
    <submittedName>
        <fullName evidence="3">Uncharacterized protein LOC106458200</fullName>
    </submittedName>
</protein>
<name>A0ABM1B1X8_LIMPO</name>
<accession>A0ABM1B1X8</accession>
<feature type="coiled-coil region" evidence="1">
    <location>
        <begin position="21"/>
        <end position="55"/>
    </location>
</feature>
<dbReference type="GeneID" id="106458200"/>
<gene>
    <name evidence="3" type="primary">LOC106458200</name>
</gene>
<sequence length="206" mass="23823">MKHQMATLLSMTSQKSDAVYVQKVEQSLSQARAEIQELTERLQQTEKRLEAFQKQQVLHVTSVQMGTVQSSSCQSSVDSTNGKYDYLRTMLEQSQQEVCKLEKELQLSRMLKVAESDKLLQCQRSLYQAERQTEGLKSEVMRLKLRLEEVMNKNGEPLKAAKKFVTKTEKIPGYQKMLEKEETIEDSVKLQENNTSLKQHKNCQMI</sequence>
<evidence type="ECO:0000256" key="1">
    <source>
        <dbReference type="SAM" id="Coils"/>
    </source>
</evidence>
<proteinExistence type="predicted"/>
<organism evidence="2 3">
    <name type="scientific">Limulus polyphemus</name>
    <name type="common">Atlantic horseshoe crab</name>
    <dbReference type="NCBI Taxonomy" id="6850"/>
    <lineage>
        <taxon>Eukaryota</taxon>
        <taxon>Metazoa</taxon>
        <taxon>Ecdysozoa</taxon>
        <taxon>Arthropoda</taxon>
        <taxon>Chelicerata</taxon>
        <taxon>Merostomata</taxon>
        <taxon>Xiphosura</taxon>
        <taxon>Limulidae</taxon>
        <taxon>Limulus</taxon>
    </lineage>
</organism>
<evidence type="ECO:0000313" key="2">
    <source>
        <dbReference type="Proteomes" id="UP000694941"/>
    </source>
</evidence>